<dbReference type="InterPro" id="IPR050482">
    <property type="entry name" value="Sensor_HK_TwoCompSys"/>
</dbReference>
<dbReference type="Proteomes" id="UP000183053">
    <property type="component" value="Unassembled WGS sequence"/>
</dbReference>
<protein>
    <recommendedName>
        <fullName evidence="2">histidine kinase</fullName>
        <ecNumber evidence="2">2.7.13.3</ecNumber>
    </recommendedName>
</protein>
<dbReference type="RefSeq" id="WP_068533864.1">
    <property type="nucleotide sequence ID" value="NZ_AP025457.1"/>
</dbReference>
<dbReference type="AlphaFoldDB" id="A0A1H1FPF8"/>
<feature type="transmembrane region" description="Helical" evidence="6">
    <location>
        <begin position="12"/>
        <end position="34"/>
    </location>
</feature>
<evidence type="ECO:0000256" key="3">
    <source>
        <dbReference type="ARBA" id="ARBA00022679"/>
    </source>
</evidence>
<keyword evidence="6" id="KW-0472">Membrane</keyword>
<dbReference type="OrthoDB" id="227596at2"/>
<dbReference type="GO" id="GO:0004673">
    <property type="term" value="F:protein histidine kinase activity"/>
    <property type="evidence" value="ECO:0007669"/>
    <property type="project" value="UniProtKB-EC"/>
</dbReference>
<proteinExistence type="predicted"/>
<evidence type="ECO:0000256" key="1">
    <source>
        <dbReference type="ARBA" id="ARBA00000085"/>
    </source>
</evidence>
<accession>A0A1H1FPF8</accession>
<dbReference type="STRING" id="47312.SAMN04489765_2827"/>
<keyword evidence="8" id="KW-1185">Reference proteome</keyword>
<dbReference type="EMBL" id="FNLF01000002">
    <property type="protein sequence ID" value="SDR02619.1"/>
    <property type="molecule type" value="Genomic_DNA"/>
</dbReference>
<reference evidence="8" key="1">
    <citation type="submission" date="2016-10" db="EMBL/GenBank/DDBJ databases">
        <authorList>
            <person name="Varghese N."/>
            <person name="Submissions S."/>
        </authorList>
    </citation>
    <scope>NUCLEOTIDE SEQUENCE [LARGE SCALE GENOMIC DNA]</scope>
    <source>
        <strain evidence="8">DSM 44142</strain>
    </source>
</reference>
<evidence type="ECO:0000256" key="6">
    <source>
        <dbReference type="SAM" id="Phobius"/>
    </source>
</evidence>
<keyword evidence="5" id="KW-0902">Two-component regulatory system</keyword>
<keyword evidence="4" id="KW-0418">Kinase</keyword>
<keyword evidence="6" id="KW-0812">Transmembrane</keyword>
<dbReference type="PANTHER" id="PTHR24421:SF10">
    <property type="entry name" value="NITRATE_NITRITE SENSOR PROTEIN NARQ"/>
    <property type="match status" value="1"/>
</dbReference>
<organism evidence="7 8">
    <name type="scientific">Tsukamurella pulmonis</name>
    <dbReference type="NCBI Taxonomy" id="47312"/>
    <lineage>
        <taxon>Bacteria</taxon>
        <taxon>Bacillati</taxon>
        <taxon>Actinomycetota</taxon>
        <taxon>Actinomycetes</taxon>
        <taxon>Mycobacteriales</taxon>
        <taxon>Tsukamurellaceae</taxon>
        <taxon>Tsukamurella</taxon>
    </lineage>
</organism>
<evidence type="ECO:0000313" key="8">
    <source>
        <dbReference type="Proteomes" id="UP000183053"/>
    </source>
</evidence>
<dbReference type="EC" id="2.7.13.3" evidence="2"/>
<gene>
    <name evidence="7" type="ORF">SAMN04489765_2827</name>
</gene>
<feature type="transmembrane region" description="Helical" evidence="6">
    <location>
        <begin position="133"/>
        <end position="152"/>
    </location>
</feature>
<evidence type="ECO:0000256" key="2">
    <source>
        <dbReference type="ARBA" id="ARBA00012438"/>
    </source>
</evidence>
<keyword evidence="3" id="KW-0808">Transferase</keyword>
<feature type="transmembrane region" description="Helical" evidence="6">
    <location>
        <begin position="84"/>
        <end position="104"/>
    </location>
</feature>
<dbReference type="GO" id="GO:0000160">
    <property type="term" value="P:phosphorelay signal transduction system"/>
    <property type="evidence" value="ECO:0007669"/>
    <property type="project" value="UniProtKB-KW"/>
</dbReference>
<sequence length="365" mass="36559">MHVDPGPRIRAAQAALLVVSAIGTLGLVMALFPALRGADLGLGAAVMLAASAAVGLLRPVPAAPVVAAAGCYLVLGPWSEATQAGATVWVAVAVSLVSSAAAQAARDRREAVLAFAPFVVFAAAVAASSHSVWGALGSLAPVLGGSTVGLGIRLRDAGRERRALAERQARADERLALAAELHDLATARLTRIVLAARTADEPGIEEDAQAALADLRRVVVGLQTVDAPSVPLATSGVVAPAEVGGAITDAVGRARDAGQHVDLSGTVSQPLPRATADCLARVLEEGLTNARKHAAGAPVDVEVSARGVRVHNPASAADARLAATGSGTGLRGLAARTSLVGGTLRHGPAPDGGWTLQAEFPAAAR</sequence>
<dbReference type="CDD" id="cd16917">
    <property type="entry name" value="HATPase_UhpB-NarQ-NarX-like"/>
    <property type="match status" value="1"/>
</dbReference>
<dbReference type="Gene3D" id="3.30.565.10">
    <property type="entry name" value="Histidine kinase-like ATPase, C-terminal domain"/>
    <property type="match status" value="1"/>
</dbReference>
<dbReference type="InterPro" id="IPR036890">
    <property type="entry name" value="HATPase_C_sf"/>
</dbReference>
<comment type="catalytic activity">
    <reaction evidence="1">
        <text>ATP + protein L-histidine = ADP + protein N-phospho-L-histidine.</text>
        <dbReference type="EC" id="2.7.13.3"/>
    </reaction>
</comment>
<name>A0A1H1FPF8_9ACTN</name>
<feature type="transmembrane region" description="Helical" evidence="6">
    <location>
        <begin position="111"/>
        <end position="127"/>
    </location>
</feature>
<dbReference type="PANTHER" id="PTHR24421">
    <property type="entry name" value="NITRATE/NITRITE SENSOR PROTEIN NARX-RELATED"/>
    <property type="match status" value="1"/>
</dbReference>
<evidence type="ECO:0000256" key="4">
    <source>
        <dbReference type="ARBA" id="ARBA00022777"/>
    </source>
</evidence>
<evidence type="ECO:0000256" key="5">
    <source>
        <dbReference type="ARBA" id="ARBA00023012"/>
    </source>
</evidence>
<dbReference type="SUPFAM" id="SSF55874">
    <property type="entry name" value="ATPase domain of HSP90 chaperone/DNA topoisomerase II/histidine kinase"/>
    <property type="match status" value="1"/>
</dbReference>
<keyword evidence="6" id="KW-1133">Transmembrane helix</keyword>
<feature type="transmembrane region" description="Helical" evidence="6">
    <location>
        <begin position="40"/>
        <end position="57"/>
    </location>
</feature>
<evidence type="ECO:0000313" key="7">
    <source>
        <dbReference type="EMBL" id="SDR02619.1"/>
    </source>
</evidence>